<dbReference type="Proteomes" id="UP000057609">
    <property type="component" value="Chromosome"/>
</dbReference>
<dbReference type="RefSeq" id="WP_039741307.1">
    <property type="nucleotide sequence ID" value="NZ_CP009788.1"/>
</dbReference>
<dbReference type="PANTHER" id="PTHR35271:SF1">
    <property type="entry name" value="ABC TRANSPORTER, SUBSTRATE-BINDING LIPOPROTEIN"/>
    <property type="match status" value="1"/>
</dbReference>
<dbReference type="OrthoDB" id="9776955at2"/>
<sequence length="298" mass="32274">MKRTLYLITALLMILTGTVEAAQGILVLQGMRVAPYEEALKGIRSIAGGSIKKLILSEMEGVDIVRTVREERPAVIVAIGAEALTKVKKIKDTPIVYLMVLDPLNALTSGENITGVNLSVSPERQLTALQRVAPSLKKIGLIYNPAHTGPLVRKALAAAKGAGLELVVREAKSPREIPRLLEGMRSEIDGFWMIPDTTVVTAETVEYLLLTCLNQRIPVLTFSDKYVEMGGLLALDVEPYDLGRQAGEIVRKVLAGTAIGSIPHAVPRSTVLTINSKIARKLGITLNEEAMGRARIIR</sequence>
<dbReference type="KEGG" id="gpi:GPICK_05975"/>
<proteinExistence type="predicted"/>
<organism evidence="1 2">
    <name type="scientific">Geobacter pickeringii</name>
    <dbReference type="NCBI Taxonomy" id="345632"/>
    <lineage>
        <taxon>Bacteria</taxon>
        <taxon>Pseudomonadati</taxon>
        <taxon>Thermodesulfobacteriota</taxon>
        <taxon>Desulfuromonadia</taxon>
        <taxon>Geobacterales</taxon>
        <taxon>Geobacteraceae</taxon>
        <taxon>Geobacter</taxon>
    </lineage>
</organism>
<gene>
    <name evidence="1" type="ORF">GPICK_05975</name>
</gene>
<dbReference type="HOGENOM" id="CLU_058196_4_2_7"/>
<accession>A0A0B5BEL1</accession>
<reference evidence="1 2" key="1">
    <citation type="journal article" date="2015" name="Genome Announc.">
        <title>Complete Genome of Geobacter pickeringii G13T, a Metal-Reducing Isolate from Sedimentary Kaolin Deposits.</title>
        <authorList>
            <person name="Badalamenti J.P."/>
            <person name="Bond D.R."/>
        </authorList>
    </citation>
    <scope>NUCLEOTIDE SEQUENCE [LARGE SCALE GENOMIC DNA]</scope>
    <source>
        <strain evidence="1 2">G13</strain>
    </source>
</reference>
<dbReference type="PANTHER" id="PTHR35271">
    <property type="entry name" value="ABC TRANSPORTER, SUBSTRATE-BINDING LIPOPROTEIN-RELATED"/>
    <property type="match status" value="1"/>
</dbReference>
<evidence type="ECO:0000313" key="1">
    <source>
        <dbReference type="EMBL" id="AJE02970.1"/>
    </source>
</evidence>
<name>A0A0B5BEL1_9BACT</name>
<evidence type="ECO:0000313" key="2">
    <source>
        <dbReference type="Proteomes" id="UP000057609"/>
    </source>
</evidence>
<dbReference type="Gene3D" id="3.40.50.2300">
    <property type="match status" value="2"/>
</dbReference>
<dbReference type="Pfam" id="PF04392">
    <property type="entry name" value="ABC_sub_bind"/>
    <property type="match status" value="1"/>
</dbReference>
<dbReference type="AlphaFoldDB" id="A0A0B5BEL1"/>
<dbReference type="InterPro" id="IPR007487">
    <property type="entry name" value="ABC_transpt-TYRBP-like"/>
</dbReference>
<keyword evidence="2" id="KW-1185">Reference proteome</keyword>
<dbReference type="EMBL" id="CP009788">
    <property type="protein sequence ID" value="AJE02970.1"/>
    <property type="molecule type" value="Genomic_DNA"/>
</dbReference>
<dbReference type="STRING" id="345632.GPICK_05975"/>
<protein>
    <submittedName>
        <fullName evidence="1">ABC transporter substrate-binding protein</fullName>
    </submittedName>
</protein>